<name>A0AAD9FEG6_DISEL</name>
<comment type="caution">
    <text evidence="3">The sequence shown here is derived from an EMBL/GenBank/DDBJ whole genome shotgun (WGS) entry which is preliminary data.</text>
</comment>
<dbReference type="GO" id="GO:0071691">
    <property type="term" value="P:cardiac muscle thin filament assembly"/>
    <property type="evidence" value="ECO:0007669"/>
    <property type="project" value="TreeGrafter"/>
</dbReference>
<dbReference type="SMART" id="SM00227">
    <property type="entry name" value="NEBU"/>
    <property type="match status" value="14"/>
</dbReference>
<gene>
    <name evidence="3" type="ORF">KUDE01_006052</name>
</gene>
<keyword evidence="1" id="KW-0677">Repeat</keyword>
<dbReference type="InterPro" id="IPR013998">
    <property type="entry name" value="Nebulin-like"/>
</dbReference>
<dbReference type="Proteomes" id="UP001228049">
    <property type="component" value="Unassembled WGS sequence"/>
</dbReference>
<dbReference type="PANTHER" id="PTHR11039:SF39">
    <property type="entry name" value="NEBULIN-RELATED-ANCHORING PROTEIN"/>
    <property type="match status" value="1"/>
</dbReference>
<dbReference type="InterPro" id="IPR055297">
    <property type="entry name" value="NEBU/NEBL"/>
</dbReference>
<evidence type="ECO:0000256" key="1">
    <source>
        <dbReference type="ARBA" id="ARBA00022737"/>
    </source>
</evidence>
<proteinExistence type="predicted"/>
<dbReference type="AlphaFoldDB" id="A0AAD9FEG6"/>
<dbReference type="PRINTS" id="PR00510">
    <property type="entry name" value="NEBULIN"/>
</dbReference>
<evidence type="ECO:0000313" key="4">
    <source>
        <dbReference type="Proteomes" id="UP001228049"/>
    </source>
</evidence>
<protein>
    <submittedName>
        <fullName evidence="3">Nebulin</fullName>
    </submittedName>
</protein>
<keyword evidence="4" id="KW-1185">Reference proteome</keyword>
<sequence length="626" mass="73201">MADEIEEYEESYEEEEIVEEYVEQTTTTTVSEGAQMLQSGLQVRKVRNKVKVDTSKFMTPYLAHSQKMLDQYSHNVYRKAYEMSKGQPTAFISDTPEMIRIRKAQEQLSEVKYRMEGNKTRTTSMYGGEAREIAHVKHVSELISKVLYRQKWDETKDRYLLPPDAPELVLAVKNAANYSKKRYTEDWDVEKTMCYPYSDSPELRRVAKAQEVFSDIHYKKGHDQRKAKYTSLADPPEYELARKAANQRSDLKYKEDYNKNVKGQWCETPYFDVATARVAMENLSSKRYTQDWEDKKDHIYFMQTDTPVYGTNKKAGIASSEIKYKKEYEKQKAQADYNTLPATENPLLRQLRYAGTILSDKVYKSSYEKARGSSINYCDTPKFQMDSVLKQFTHARYTEKYDNVVKGHYIGSYEDVFMLHCQKMEAMKSEQQYKSDYEDIKTRCFYPQTMTPEYEVNKKLQKCNDKVYRQHPGTVKFTQVSDSPVQLQAALNAKNLSDINYKAKYEETKFKNTLPPDYPFFIQSRVNAFNLSDNCYKYDWEKSKAKKFEVRGDAISILAARAHTNIASDVKYKKAYEKNKGQMVGALSIHDDPKILHSVRVAKIQSEREYKRTMKRSRPSTTHHST</sequence>
<dbReference type="EMBL" id="JASDAP010000005">
    <property type="protein sequence ID" value="KAK1903093.1"/>
    <property type="molecule type" value="Genomic_DNA"/>
</dbReference>
<keyword evidence="2" id="KW-0009">Actin-binding</keyword>
<dbReference type="PANTHER" id="PTHR11039">
    <property type="entry name" value="NEBULIN"/>
    <property type="match status" value="1"/>
</dbReference>
<accession>A0AAD9FEG6</accession>
<dbReference type="Pfam" id="PF00880">
    <property type="entry name" value="Nebulin"/>
    <property type="match status" value="10"/>
</dbReference>
<evidence type="ECO:0000256" key="2">
    <source>
        <dbReference type="ARBA" id="ARBA00023203"/>
    </source>
</evidence>
<organism evidence="3 4">
    <name type="scientific">Dissostichus eleginoides</name>
    <name type="common">Patagonian toothfish</name>
    <name type="synonym">Dissostichus amissus</name>
    <dbReference type="NCBI Taxonomy" id="100907"/>
    <lineage>
        <taxon>Eukaryota</taxon>
        <taxon>Metazoa</taxon>
        <taxon>Chordata</taxon>
        <taxon>Craniata</taxon>
        <taxon>Vertebrata</taxon>
        <taxon>Euteleostomi</taxon>
        <taxon>Actinopterygii</taxon>
        <taxon>Neopterygii</taxon>
        <taxon>Teleostei</taxon>
        <taxon>Neoteleostei</taxon>
        <taxon>Acanthomorphata</taxon>
        <taxon>Eupercaria</taxon>
        <taxon>Perciformes</taxon>
        <taxon>Notothenioidei</taxon>
        <taxon>Nototheniidae</taxon>
        <taxon>Dissostichus</taxon>
    </lineage>
</organism>
<dbReference type="GO" id="GO:0051015">
    <property type="term" value="F:actin filament binding"/>
    <property type="evidence" value="ECO:0007669"/>
    <property type="project" value="InterPro"/>
</dbReference>
<reference evidence="3" key="1">
    <citation type="submission" date="2023-04" db="EMBL/GenBank/DDBJ databases">
        <title>Chromosome-level genome of Chaenocephalus aceratus.</title>
        <authorList>
            <person name="Park H."/>
        </authorList>
    </citation>
    <scope>NUCLEOTIDE SEQUENCE</scope>
    <source>
        <strain evidence="3">DE</strain>
        <tissue evidence="3">Muscle</tissue>
    </source>
</reference>
<dbReference type="PROSITE" id="PS51216">
    <property type="entry name" value="NEBULIN"/>
    <property type="match status" value="11"/>
</dbReference>
<dbReference type="GO" id="GO:0030018">
    <property type="term" value="C:Z disc"/>
    <property type="evidence" value="ECO:0007669"/>
    <property type="project" value="InterPro"/>
</dbReference>
<evidence type="ECO:0000313" key="3">
    <source>
        <dbReference type="EMBL" id="KAK1903093.1"/>
    </source>
</evidence>
<dbReference type="InterPro" id="IPR000900">
    <property type="entry name" value="Nebulin_repeat"/>
</dbReference>